<protein>
    <submittedName>
        <fullName evidence="3">Uncharacterized protein</fullName>
    </submittedName>
</protein>
<name>A0A4Q8L737_9GAMM</name>
<dbReference type="Proteomes" id="UP000292627">
    <property type="component" value="Unassembled WGS sequence"/>
</dbReference>
<proteinExistence type="predicted"/>
<evidence type="ECO:0000313" key="3">
    <source>
        <dbReference type="EMBL" id="TAA23627.1"/>
    </source>
</evidence>
<keyword evidence="2" id="KW-0472">Membrane</keyword>
<dbReference type="AlphaFoldDB" id="A0A4Q8L737"/>
<evidence type="ECO:0000313" key="4">
    <source>
        <dbReference type="Proteomes" id="UP000292627"/>
    </source>
</evidence>
<feature type="transmembrane region" description="Helical" evidence="2">
    <location>
        <begin position="32"/>
        <end position="60"/>
    </location>
</feature>
<keyword evidence="2" id="KW-1133">Transmembrane helix</keyword>
<evidence type="ECO:0000256" key="1">
    <source>
        <dbReference type="SAM" id="MobiDB-lite"/>
    </source>
</evidence>
<dbReference type="RefSeq" id="WP_130551958.1">
    <property type="nucleotide sequence ID" value="NZ_SHMC01000005.1"/>
</dbReference>
<keyword evidence="2" id="KW-0812">Transmembrane</keyword>
<organism evidence="3 4">
    <name type="scientific">Pseudoxanthomonas winnipegensis</name>
    <dbReference type="NCBI Taxonomy" id="2480810"/>
    <lineage>
        <taxon>Bacteria</taxon>
        <taxon>Pseudomonadati</taxon>
        <taxon>Pseudomonadota</taxon>
        <taxon>Gammaproteobacteria</taxon>
        <taxon>Lysobacterales</taxon>
        <taxon>Lysobacteraceae</taxon>
        <taxon>Pseudoxanthomonas</taxon>
    </lineage>
</organism>
<dbReference type="EMBL" id="SHMC01000005">
    <property type="protein sequence ID" value="TAA23627.1"/>
    <property type="molecule type" value="Genomic_DNA"/>
</dbReference>
<gene>
    <name evidence="3" type="ORF">EA660_13415</name>
</gene>
<accession>A0A4Q8L737</accession>
<feature type="region of interest" description="Disordered" evidence="1">
    <location>
        <begin position="1"/>
        <end position="26"/>
    </location>
</feature>
<reference evidence="3 4" key="1">
    <citation type="submission" date="2019-02" db="EMBL/GenBank/DDBJ databases">
        <title>WGS of Pseudoxanthomonas species novum from clinical isolates.</title>
        <authorList>
            <person name="Bernier A.-M."/>
            <person name="Bernard K."/>
            <person name="Vachon A."/>
        </authorList>
    </citation>
    <scope>NUCLEOTIDE SEQUENCE [LARGE SCALE GENOMIC DNA]</scope>
    <source>
        <strain evidence="3 4">NML171200</strain>
    </source>
</reference>
<sequence length="63" mass="6528">MNTADQDDTSPSQARPPELPPVPEPQRGGLPIWAKVIIGILATIGGLTILLAAACFGMIAMSN</sequence>
<evidence type="ECO:0000256" key="2">
    <source>
        <dbReference type="SAM" id="Phobius"/>
    </source>
</evidence>
<comment type="caution">
    <text evidence="3">The sequence shown here is derived from an EMBL/GenBank/DDBJ whole genome shotgun (WGS) entry which is preliminary data.</text>
</comment>